<dbReference type="KEGG" id="pprf:DPRO_2832"/>
<name>A0A2C8FCW5_9BACT</name>
<proteinExistence type="predicted"/>
<reference evidence="4" key="1">
    <citation type="submission" date="2017-09" db="EMBL/GenBank/DDBJ databases">
        <authorList>
            <person name="Regsiter A."/>
            <person name="William W."/>
        </authorList>
    </citation>
    <scope>NUCLEOTIDE SEQUENCE [LARGE SCALE GENOMIC DNA]</scope>
    <source>
        <strain evidence="4">500-1</strain>
    </source>
</reference>
<dbReference type="AlphaFoldDB" id="A0A2C8FCW5"/>
<evidence type="ECO:0000313" key="4">
    <source>
        <dbReference type="Proteomes" id="UP000219215"/>
    </source>
</evidence>
<keyword evidence="1" id="KW-1133">Transmembrane helix</keyword>
<dbReference type="RefSeq" id="WP_097012571.1">
    <property type="nucleotide sequence ID" value="NZ_LT907975.1"/>
</dbReference>
<dbReference type="EMBL" id="LT907975">
    <property type="protein sequence ID" value="SOB59742.1"/>
    <property type="molecule type" value="Genomic_DNA"/>
</dbReference>
<organism evidence="3 4">
    <name type="scientific">Pseudodesulfovibrio profundus</name>
    <dbReference type="NCBI Taxonomy" id="57320"/>
    <lineage>
        <taxon>Bacteria</taxon>
        <taxon>Pseudomonadati</taxon>
        <taxon>Thermodesulfobacteriota</taxon>
        <taxon>Desulfovibrionia</taxon>
        <taxon>Desulfovibrionales</taxon>
        <taxon>Desulfovibrionaceae</taxon>
    </lineage>
</organism>
<sequence length="128" mass="13808">MRHRDESRNGIAVVEFALILPVLALLFFVLVEGAHAMQAYSDLVEASREGARLALMEGPTSDIDSLVRAVTQELDSDALTTLVTTDTGNTSVTVEVSYAYQPFIENALELLTGSPSLQIVAQTTMPLP</sequence>
<protein>
    <submittedName>
        <fullName evidence="3">TadE family protein</fullName>
    </submittedName>
</protein>
<evidence type="ECO:0000259" key="2">
    <source>
        <dbReference type="Pfam" id="PF07811"/>
    </source>
</evidence>
<dbReference type="Pfam" id="PF07811">
    <property type="entry name" value="TadE"/>
    <property type="match status" value="1"/>
</dbReference>
<dbReference type="Proteomes" id="UP000219215">
    <property type="component" value="Chromosome DPRO"/>
</dbReference>
<gene>
    <name evidence="3" type="ORF">DPRO_2832</name>
</gene>
<feature type="transmembrane region" description="Helical" evidence="1">
    <location>
        <begin position="12"/>
        <end position="31"/>
    </location>
</feature>
<evidence type="ECO:0000256" key="1">
    <source>
        <dbReference type="SAM" id="Phobius"/>
    </source>
</evidence>
<keyword evidence="4" id="KW-1185">Reference proteome</keyword>
<dbReference type="InterPro" id="IPR012495">
    <property type="entry name" value="TadE-like_dom"/>
</dbReference>
<feature type="domain" description="TadE-like" evidence="2">
    <location>
        <begin position="10"/>
        <end position="52"/>
    </location>
</feature>
<accession>A0A2C8FCW5</accession>
<keyword evidence="1" id="KW-0472">Membrane</keyword>
<evidence type="ECO:0000313" key="3">
    <source>
        <dbReference type="EMBL" id="SOB59742.1"/>
    </source>
</evidence>
<dbReference type="OrthoDB" id="5461306at2"/>
<keyword evidence="1" id="KW-0812">Transmembrane</keyword>